<dbReference type="EMBL" id="WTXG01000009">
    <property type="protein sequence ID" value="KAI0303380.1"/>
    <property type="molecule type" value="Genomic_DNA"/>
</dbReference>
<feature type="region of interest" description="Disordered" evidence="1">
    <location>
        <begin position="138"/>
        <end position="162"/>
    </location>
</feature>
<comment type="caution">
    <text evidence="2">The sequence shown here is derived from an EMBL/GenBank/DDBJ whole genome shotgun (WGS) entry which is preliminary data.</text>
</comment>
<gene>
    <name evidence="2" type="ORF">B0F90DRAFT_1816201</name>
</gene>
<organism evidence="2 3">
    <name type="scientific">Multifurca ochricompacta</name>
    <dbReference type="NCBI Taxonomy" id="376703"/>
    <lineage>
        <taxon>Eukaryota</taxon>
        <taxon>Fungi</taxon>
        <taxon>Dikarya</taxon>
        <taxon>Basidiomycota</taxon>
        <taxon>Agaricomycotina</taxon>
        <taxon>Agaricomycetes</taxon>
        <taxon>Russulales</taxon>
        <taxon>Russulaceae</taxon>
        <taxon>Multifurca</taxon>
    </lineage>
</organism>
<sequence length="162" mass="18307">MSVLLAGLTTTDYYRLPAAPSKSITEFNHLTAVHLHGLKAFHDRASAVVVVDHRPLINFSRCARLLERIDELCRYRASPDLERHRSSSALAWVRRELENTPSSISRELFEARVTELAERERRMRDTRELELRSLGFGAPLRQGTSNSSVRSPPGRTASLGKI</sequence>
<reference evidence="2" key="1">
    <citation type="journal article" date="2022" name="New Phytol.">
        <title>Evolutionary transition to the ectomycorrhizal habit in the genomes of a hyperdiverse lineage of mushroom-forming fungi.</title>
        <authorList>
            <person name="Looney B."/>
            <person name="Miyauchi S."/>
            <person name="Morin E."/>
            <person name="Drula E."/>
            <person name="Courty P.E."/>
            <person name="Kohler A."/>
            <person name="Kuo A."/>
            <person name="LaButti K."/>
            <person name="Pangilinan J."/>
            <person name="Lipzen A."/>
            <person name="Riley R."/>
            <person name="Andreopoulos W."/>
            <person name="He G."/>
            <person name="Johnson J."/>
            <person name="Nolan M."/>
            <person name="Tritt A."/>
            <person name="Barry K.W."/>
            <person name="Grigoriev I.V."/>
            <person name="Nagy L.G."/>
            <person name="Hibbett D."/>
            <person name="Henrissat B."/>
            <person name="Matheny P.B."/>
            <person name="Labbe J."/>
            <person name="Martin F.M."/>
        </authorList>
    </citation>
    <scope>NUCLEOTIDE SEQUENCE</scope>
    <source>
        <strain evidence="2">BPL690</strain>
    </source>
</reference>
<evidence type="ECO:0000313" key="2">
    <source>
        <dbReference type="EMBL" id="KAI0303380.1"/>
    </source>
</evidence>
<evidence type="ECO:0000256" key="1">
    <source>
        <dbReference type="SAM" id="MobiDB-lite"/>
    </source>
</evidence>
<dbReference type="Proteomes" id="UP001203297">
    <property type="component" value="Unassembled WGS sequence"/>
</dbReference>
<keyword evidence="3" id="KW-1185">Reference proteome</keyword>
<evidence type="ECO:0000313" key="3">
    <source>
        <dbReference type="Proteomes" id="UP001203297"/>
    </source>
</evidence>
<name>A0AAD4M5Q6_9AGAM</name>
<proteinExistence type="predicted"/>
<accession>A0AAD4M5Q6</accession>
<dbReference type="AlphaFoldDB" id="A0AAD4M5Q6"/>
<protein>
    <submittedName>
        <fullName evidence="2">Uncharacterized protein</fullName>
    </submittedName>
</protein>